<protein>
    <submittedName>
        <fullName evidence="2">Uncharacterized protein</fullName>
    </submittedName>
</protein>
<feature type="non-terminal residue" evidence="2">
    <location>
        <position position="86"/>
    </location>
</feature>
<feature type="non-terminal residue" evidence="2">
    <location>
        <position position="1"/>
    </location>
</feature>
<feature type="signal peptide" evidence="1">
    <location>
        <begin position="1"/>
        <end position="20"/>
    </location>
</feature>
<proteinExistence type="predicted"/>
<evidence type="ECO:0000313" key="2">
    <source>
        <dbReference type="EMBL" id="RPD52522.1"/>
    </source>
</evidence>
<keyword evidence="3" id="KW-1185">Reference proteome</keyword>
<gene>
    <name evidence="2" type="ORF">L227DRAFT_483038</name>
</gene>
<dbReference type="Proteomes" id="UP000313359">
    <property type="component" value="Unassembled WGS sequence"/>
</dbReference>
<keyword evidence="1" id="KW-0732">Signal</keyword>
<name>A0A5C2RLQ2_9APHY</name>
<dbReference type="AlphaFoldDB" id="A0A5C2RLQ2"/>
<feature type="chain" id="PRO_5022851493" evidence="1">
    <location>
        <begin position="21"/>
        <end position="86"/>
    </location>
</feature>
<evidence type="ECO:0000256" key="1">
    <source>
        <dbReference type="SAM" id="SignalP"/>
    </source>
</evidence>
<evidence type="ECO:0000313" key="3">
    <source>
        <dbReference type="Proteomes" id="UP000313359"/>
    </source>
</evidence>
<dbReference type="OrthoDB" id="2952577at2759"/>
<reference evidence="2" key="1">
    <citation type="journal article" date="2018" name="Genome Biol. Evol.">
        <title>Genomics and development of Lentinus tigrinus, a white-rot wood-decaying mushroom with dimorphic fruiting bodies.</title>
        <authorList>
            <person name="Wu B."/>
            <person name="Xu Z."/>
            <person name="Knudson A."/>
            <person name="Carlson A."/>
            <person name="Chen N."/>
            <person name="Kovaka S."/>
            <person name="LaButti K."/>
            <person name="Lipzen A."/>
            <person name="Pennachio C."/>
            <person name="Riley R."/>
            <person name="Schakwitz W."/>
            <person name="Umezawa K."/>
            <person name="Ohm R.A."/>
            <person name="Grigoriev I.V."/>
            <person name="Nagy L.G."/>
            <person name="Gibbons J."/>
            <person name="Hibbett D."/>
        </authorList>
    </citation>
    <scope>NUCLEOTIDE SEQUENCE [LARGE SCALE GENOMIC DNA]</scope>
    <source>
        <strain evidence="2">ALCF2SS1-6</strain>
    </source>
</reference>
<dbReference type="EMBL" id="ML122355">
    <property type="protein sequence ID" value="RPD52522.1"/>
    <property type="molecule type" value="Genomic_DNA"/>
</dbReference>
<accession>A0A5C2RLQ2</accession>
<organism evidence="2 3">
    <name type="scientific">Lentinus tigrinus ALCF2SS1-6</name>
    <dbReference type="NCBI Taxonomy" id="1328759"/>
    <lineage>
        <taxon>Eukaryota</taxon>
        <taxon>Fungi</taxon>
        <taxon>Dikarya</taxon>
        <taxon>Basidiomycota</taxon>
        <taxon>Agaricomycotina</taxon>
        <taxon>Agaricomycetes</taxon>
        <taxon>Polyporales</taxon>
        <taxon>Polyporaceae</taxon>
        <taxon>Lentinus</taxon>
    </lineage>
</organism>
<sequence length="86" mass="9403">VTICTFLVVALNLLYHSTKPACRFTLKLLRAIVGVFQPGSTNIGEGNICEHIPANLSTALQRFNIEPDCVTYACCPKCFALYPPSN</sequence>